<reference evidence="3" key="1">
    <citation type="journal article" date="2017" name="bioRxiv">
        <title>Comparative analysis of the genomes of Stylophora pistillata and Acropora digitifera provides evidence for extensive differences between species of corals.</title>
        <authorList>
            <person name="Voolstra C.R."/>
            <person name="Li Y."/>
            <person name="Liew Y.J."/>
            <person name="Baumgarten S."/>
            <person name="Zoccola D."/>
            <person name="Flot J.-F."/>
            <person name="Tambutte S."/>
            <person name="Allemand D."/>
            <person name="Aranda M."/>
        </authorList>
    </citation>
    <scope>NUCLEOTIDE SEQUENCE [LARGE SCALE GENOMIC DNA]</scope>
</reference>
<feature type="domain" description="Reverse transcriptase" evidence="1">
    <location>
        <begin position="300"/>
        <end position="477"/>
    </location>
</feature>
<dbReference type="OrthoDB" id="5990438at2759"/>
<keyword evidence="3" id="KW-1185">Reference proteome</keyword>
<dbReference type="Pfam" id="PF00078">
    <property type="entry name" value="RVT_1"/>
    <property type="match status" value="1"/>
</dbReference>
<dbReference type="EMBL" id="LSMT01000130">
    <property type="protein sequence ID" value="PFX26255.1"/>
    <property type="molecule type" value="Genomic_DNA"/>
</dbReference>
<sequence length="509" mass="58366">MEIEDVQMQIQSYLCQLGVKDLEEIAKTLGCSDEVTKEKNRKGLVRLIEEQLEGTLKGRKAAKMKHLEEFKLQIMEYTPVRPPLEVVDEKAKPGISQPLLGESKPKLEDIKPLYFQPNDFKRELKIIGQIGEPGQKDKLSFVSLMRQTEGALQKGYKPLEVVDAVVRSPHTIGSLHLVQSITPLEVQRKDLPHPEDRTLTKEDIVVSQQRGVDPRKEETSHSVRTPQMEVGVLTEEQRQLAIIMLQEEAESFAKDDEDVGSIKELQMNLTLSDPTPVQKTYTSVPRPLYTKVQHYIEDLLNRGWITKSQSSHASPVVCVRKKDGGLRLCIHYKVLNRKTVRDRHPIPRIQERIENLGSWFSVLDQGKAYHHGYIEEGSRHLTAFITPWGLYEWTRIPFGLSNAPAQFQRYMEDCLEGIRDEICIPYLDDIIVYSKTFQEHVENLRSVLRRLRKHGIKLKPSKCNLFQREVRYLGKIVSQSGHRIDPEGTKAVTSLKEYTLIPLTVSVAK</sequence>
<dbReference type="PANTHER" id="PTHR24559:SF435">
    <property type="entry name" value="RIBONUCLEASE H"/>
    <property type="match status" value="1"/>
</dbReference>
<dbReference type="STRING" id="50429.A0A2B4SCT1"/>
<comment type="caution">
    <text evidence="2">The sequence shown here is derived from an EMBL/GenBank/DDBJ whole genome shotgun (WGS) entry which is preliminary data.</text>
</comment>
<evidence type="ECO:0000313" key="3">
    <source>
        <dbReference type="Proteomes" id="UP000225706"/>
    </source>
</evidence>
<dbReference type="InterPro" id="IPR053134">
    <property type="entry name" value="RNA-dir_DNA_polymerase"/>
</dbReference>
<dbReference type="Proteomes" id="UP000225706">
    <property type="component" value="Unassembled WGS sequence"/>
</dbReference>
<dbReference type="PANTHER" id="PTHR24559">
    <property type="entry name" value="TRANSPOSON TY3-I GAG-POL POLYPROTEIN"/>
    <property type="match status" value="1"/>
</dbReference>
<dbReference type="CDD" id="cd01647">
    <property type="entry name" value="RT_LTR"/>
    <property type="match status" value="1"/>
</dbReference>
<organism evidence="2 3">
    <name type="scientific">Stylophora pistillata</name>
    <name type="common">Smooth cauliflower coral</name>
    <dbReference type="NCBI Taxonomy" id="50429"/>
    <lineage>
        <taxon>Eukaryota</taxon>
        <taxon>Metazoa</taxon>
        <taxon>Cnidaria</taxon>
        <taxon>Anthozoa</taxon>
        <taxon>Hexacorallia</taxon>
        <taxon>Scleractinia</taxon>
        <taxon>Astrocoeniina</taxon>
        <taxon>Pocilloporidae</taxon>
        <taxon>Stylophora</taxon>
    </lineage>
</organism>
<dbReference type="InterPro" id="IPR043128">
    <property type="entry name" value="Rev_trsase/Diguanyl_cyclase"/>
</dbReference>
<dbReference type="InterPro" id="IPR000477">
    <property type="entry name" value="RT_dom"/>
</dbReference>
<accession>A0A2B4SCT1</accession>
<proteinExistence type="predicted"/>
<dbReference type="InterPro" id="IPR043502">
    <property type="entry name" value="DNA/RNA_pol_sf"/>
</dbReference>
<name>A0A2B4SCT1_STYPI</name>
<dbReference type="PROSITE" id="PS50878">
    <property type="entry name" value="RT_POL"/>
    <property type="match status" value="1"/>
</dbReference>
<dbReference type="Gene3D" id="3.30.70.270">
    <property type="match status" value="1"/>
</dbReference>
<dbReference type="SUPFAM" id="SSF56672">
    <property type="entry name" value="DNA/RNA polymerases"/>
    <property type="match status" value="1"/>
</dbReference>
<evidence type="ECO:0000313" key="2">
    <source>
        <dbReference type="EMBL" id="PFX26255.1"/>
    </source>
</evidence>
<evidence type="ECO:0000259" key="1">
    <source>
        <dbReference type="PROSITE" id="PS50878"/>
    </source>
</evidence>
<dbReference type="AlphaFoldDB" id="A0A2B4SCT1"/>
<gene>
    <name evidence="2" type="primary">pol</name>
    <name evidence="2" type="ORF">AWC38_SpisGene9059</name>
</gene>
<dbReference type="Gene3D" id="3.10.10.10">
    <property type="entry name" value="HIV Type 1 Reverse Transcriptase, subunit A, domain 1"/>
    <property type="match status" value="1"/>
</dbReference>
<protein>
    <submittedName>
        <fullName evidence="2">Retrovirus-related Pol polyprotein from transposon 17.6</fullName>
    </submittedName>
</protein>